<dbReference type="Pfam" id="PF01618">
    <property type="entry name" value="MotA_ExbB"/>
    <property type="match status" value="1"/>
</dbReference>
<evidence type="ECO:0000256" key="6">
    <source>
        <dbReference type="ARBA" id="ARBA00022519"/>
    </source>
</evidence>
<keyword evidence="15" id="KW-0732">Signal</keyword>
<evidence type="ECO:0000256" key="7">
    <source>
        <dbReference type="ARBA" id="ARBA00022692"/>
    </source>
</evidence>
<evidence type="ECO:0000256" key="12">
    <source>
        <dbReference type="RuleBase" id="RU004057"/>
    </source>
</evidence>
<keyword evidence="8 12" id="KW-0653">Protein transport</keyword>
<protein>
    <recommendedName>
        <fullName evidence="3">Biopolymer transport protein ExbB</fullName>
    </recommendedName>
</protein>
<evidence type="ECO:0000256" key="1">
    <source>
        <dbReference type="ARBA" id="ARBA00004429"/>
    </source>
</evidence>
<sequence length="344" mass="35187">MPVPALFCSISPSPAVGASRLPRLAKALLVALLMFGPAQAWSQSAAPTGEPAPVVQPTAPTTASETPGAAAAPQPAASNDGAAAPALEPPVPTLAGSEVEPGQPGANALLPHDLSPWKMFLQADVIVKAVMIGLAFASLVTWTIWLVKGLELLAARRRARTALLRLERAGSLQEAADQLSRNAAARGAAAELVNAAVAEARRSEDLGAEGIKERVSIALSRIEAKSGRSMAHGTGLLATIGSTAPFVGLFGTVWGIMNSFIGISVAKTTNLAVVAPGIAEALLATAIGLVAAIPAVIIYNVFARGIAGYRAQLSDASGQVLQHLSRDLERRSRTGGYAVARAAE</sequence>
<evidence type="ECO:0000256" key="9">
    <source>
        <dbReference type="ARBA" id="ARBA00022989"/>
    </source>
</evidence>
<feature type="region of interest" description="Disordered" evidence="13">
    <location>
        <begin position="44"/>
        <end position="107"/>
    </location>
</feature>
<dbReference type="InterPro" id="IPR050790">
    <property type="entry name" value="ExbB/TolQ_transport"/>
</dbReference>
<evidence type="ECO:0000256" key="15">
    <source>
        <dbReference type="SAM" id="SignalP"/>
    </source>
</evidence>
<evidence type="ECO:0000256" key="14">
    <source>
        <dbReference type="SAM" id="Phobius"/>
    </source>
</evidence>
<keyword evidence="18" id="KW-1185">Reference proteome</keyword>
<keyword evidence="9 14" id="KW-1133">Transmembrane helix</keyword>
<dbReference type="GO" id="GO:0005886">
    <property type="term" value="C:plasma membrane"/>
    <property type="evidence" value="ECO:0007669"/>
    <property type="project" value="UniProtKB-SubCell"/>
</dbReference>
<dbReference type="EMBL" id="BMGG01000005">
    <property type="protein sequence ID" value="GGC69868.1"/>
    <property type="molecule type" value="Genomic_DNA"/>
</dbReference>
<keyword evidence="7 14" id="KW-0812">Transmembrane</keyword>
<evidence type="ECO:0000256" key="4">
    <source>
        <dbReference type="ARBA" id="ARBA00022448"/>
    </source>
</evidence>
<feature type="transmembrane region" description="Helical" evidence="14">
    <location>
        <begin position="235"/>
        <end position="257"/>
    </location>
</feature>
<evidence type="ECO:0000256" key="8">
    <source>
        <dbReference type="ARBA" id="ARBA00022927"/>
    </source>
</evidence>
<comment type="subcellular location">
    <subcellularLocation>
        <location evidence="1">Cell inner membrane</location>
        <topology evidence="1">Multi-pass membrane protein</topology>
    </subcellularLocation>
    <subcellularLocation>
        <location evidence="12">Membrane</location>
        <topology evidence="12">Multi-pass membrane protein</topology>
    </subcellularLocation>
</comment>
<dbReference type="GO" id="GO:0017038">
    <property type="term" value="P:protein import"/>
    <property type="evidence" value="ECO:0007669"/>
    <property type="project" value="TreeGrafter"/>
</dbReference>
<dbReference type="InterPro" id="IPR014164">
    <property type="entry name" value="TonB_ExbB_1"/>
</dbReference>
<feature type="signal peptide" evidence="15">
    <location>
        <begin position="1"/>
        <end position="40"/>
    </location>
</feature>
<comment type="caution">
    <text evidence="17">The sequence shown here is derived from an EMBL/GenBank/DDBJ whole genome shotgun (WGS) entry which is preliminary data.</text>
</comment>
<feature type="compositionally biased region" description="Low complexity" evidence="13">
    <location>
        <begin position="51"/>
        <end position="86"/>
    </location>
</feature>
<evidence type="ECO:0000256" key="2">
    <source>
        <dbReference type="ARBA" id="ARBA00011471"/>
    </source>
</evidence>
<dbReference type="Proteomes" id="UP000637002">
    <property type="component" value="Unassembled WGS sequence"/>
</dbReference>
<evidence type="ECO:0000256" key="5">
    <source>
        <dbReference type="ARBA" id="ARBA00022475"/>
    </source>
</evidence>
<name>A0A916UET7_9HYPH</name>
<feature type="transmembrane region" description="Helical" evidence="14">
    <location>
        <begin position="125"/>
        <end position="147"/>
    </location>
</feature>
<proteinExistence type="inferred from homology"/>
<evidence type="ECO:0000256" key="10">
    <source>
        <dbReference type="ARBA" id="ARBA00023136"/>
    </source>
</evidence>
<evidence type="ECO:0000256" key="3">
    <source>
        <dbReference type="ARBA" id="ARBA00022093"/>
    </source>
</evidence>
<feature type="chain" id="PRO_5038046783" description="Biopolymer transport protein ExbB" evidence="15">
    <location>
        <begin position="41"/>
        <end position="344"/>
    </location>
</feature>
<dbReference type="NCBIfam" id="TIGR02797">
    <property type="entry name" value="exbB"/>
    <property type="match status" value="1"/>
</dbReference>
<keyword evidence="6" id="KW-0997">Cell inner membrane</keyword>
<organism evidence="17 18">
    <name type="scientific">Chelatococcus reniformis</name>
    <dbReference type="NCBI Taxonomy" id="1494448"/>
    <lineage>
        <taxon>Bacteria</taxon>
        <taxon>Pseudomonadati</taxon>
        <taxon>Pseudomonadota</taxon>
        <taxon>Alphaproteobacteria</taxon>
        <taxon>Hyphomicrobiales</taxon>
        <taxon>Chelatococcaceae</taxon>
        <taxon>Chelatococcus</taxon>
    </lineage>
</organism>
<feature type="domain" description="MotA/TolQ/ExbB proton channel" evidence="16">
    <location>
        <begin position="191"/>
        <end position="309"/>
    </location>
</feature>
<evidence type="ECO:0000313" key="17">
    <source>
        <dbReference type="EMBL" id="GGC69868.1"/>
    </source>
</evidence>
<keyword evidence="5" id="KW-1003">Cell membrane</keyword>
<dbReference type="PANTHER" id="PTHR30625">
    <property type="entry name" value="PROTEIN TOLQ"/>
    <property type="match status" value="1"/>
</dbReference>
<comment type="similarity">
    <text evidence="12">Belongs to the exbB/tolQ family.</text>
</comment>
<comment type="function">
    <text evidence="11">Involved in the TonB-dependent energy-dependent transport of various receptor-bound substrates. Protects ExbD from proteolytic degradation and functionally stabilizes TonB.</text>
</comment>
<dbReference type="RefSeq" id="WP_210324505.1">
    <property type="nucleotide sequence ID" value="NZ_BMGG01000005.1"/>
</dbReference>
<evidence type="ECO:0000256" key="13">
    <source>
        <dbReference type="SAM" id="MobiDB-lite"/>
    </source>
</evidence>
<dbReference type="AlphaFoldDB" id="A0A916UET7"/>
<dbReference type="InterPro" id="IPR002898">
    <property type="entry name" value="MotA_ExbB_proton_chnl"/>
</dbReference>
<evidence type="ECO:0000313" key="18">
    <source>
        <dbReference type="Proteomes" id="UP000637002"/>
    </source>
</evidence>
<evidence type="ECO:0000256" key="11">
    <source>
        <dbReference type="ARBA" id="ARBA00024816"/>
    </source>
</evidence>
<dbReference type="GO" id="GO:0022857">
    <property type="term" value="F:transmembrane transporter activity"/>
    <property type="evidence" value="ECO:0007669"/>
    <property type="project" value="InterPro"/>
</dbReference>
<accession>A0A916UET7</accession>
<feature type="transmembrane region" description="Helical" evidence="14">
    <location>
        <begin position="277"/>
        <end position="302"/>
    </location>
</feature>
<reference evidence="17" key="2">
    <citation type="submission" date="2020-09" db="EMBL/GenBank/DDBJ databases">
        <authorList>
            <person name="Sun Q."/>
            <person name="Zhou Y."/>
        </authorList>
    </citation>
    <scope>NUCLEOTIDE SEQUENCE</scope>
    <source>
        <strain evidence="17">CGMCC 1.12919</strain>
    </source>
</reference>
<evidence type="ECO:0000259" key="16">
    <source>
        <dbReference type="Pfam" id="PF01618"/>
    </source>
</evidence>
<comment type="subunit">
    <text evidence="2">The accessory proteins ExbB and ExbD seem to form a complex with TonB.</text>
</comment>
<keyword evidence="10 14" id="KW-0472">Membrane</keyword>
<gene>
    <name evidence="17" type="ORF">GCM10010994_30540</name>
</gene>
<dbReference type="PANTHER" id="PTHR30625:SF16">
    <property type="entry name" value="BIOPOLYMER TRANSPORT PROTEIN EXBB"/>
    <property type="match status" value="1"/>
</dbReference>
<keyword evidence="4 12" id="KW-0813">Transport</keyword>
<reference evidence="17" key="1">
    <citation type="journal article" date="2014" name="Int. J. Syst. Evol. Microbiol.">
        <title>Complete genome sequence of Corynebacterium casei LMG S-19264T (=DSM 44701T), isolated from a smear-ripened cheese.</title>
        <authorList>
            <consortium name="US DOE Joint Genome Institute (JGI-PGF)"/>
            <person name="Walter F."/>
            <person name="Albersmeier A."/>
            <person name="Kalinowski J."/>
            <person name="Ruckert C."/>
        </authorList>
    </citation>
    <scope>NUCLEOTIDE SEQUENCE</scope>
    <source>
        <strain evidence="17">CGMCC 1.12919</strain>
    </source>
</reference>